<dbReference type="PANTHER" id="PTHR12526">
    <property type="entry name" value="GLYCOSYLTRANSFERASE"/>
    <property type="match status" value="1"/>
</dbReference>
<dbReference type="AlphaFoldDB" id="A0A3B1E8B6"/>
<protein>
    <recommendedName>
        <fullName evidence="5">Glycosyltransferase</fullName>
    </recommendedName>
</protein>
<evidence type="ECO:0000259" key="2">
    <source>
        <dbReference type="Pfam" id="PF00534"/>
    </source>
</evidence>
<feature type="domain" description="Glycosyltransferase subfamily 4-like N-terminal" evidence="3">
    <location>
        <begin position="24"/>
        <end position="237"/>
    </location>
</feature>
<dbReference type="PANTHER" id="PTHR12526:SF630">
    <property type="entry name" value="GLYCOSYLTRANSFERASE"/>
    <property type="match status" value="1"/>
</dbReference>
<evidence type="ECO:0008006" key="5">
    <source>
        <dbReference type="Google" id="ProtNLM"/>
    </source>
</evidence>
<proteinExistence type="predicted"/>
<dbReference type="SUPFAM" id="SSF53756">
    <property type="entry name" value="UDP-Glycosyltransferase/glycogen phosphorylase"/>
    <property type="match status" value="1"/>
</dbReference>
<evidence type="ECO:0000313" key="4">
    <source>
        <dbReference type="EMBL" id="VAX41047.1"/>
    </source>
</evidence>
<feature type="region of interest" description="Disordered" evidence="1">
    <location>
        <begin position="141"/>
        <end position="168"/>
    </location>
</feature>
<dbReference type="GO" id="GO:0016757">
    <property type="term" value="F:glycosyltransferase activity"/>
    <property type="evidence" value="ECO:0007669"/>
    <property type="project" value="InterPro"/>
</dbReference>
<gene>
    <name evidence="4" type="ORF">MNBD_PLANCTO03-1390</name>
</gene>
<dbReference type="InterPro" id="IPR028098">
    <property type="entry name" value="Glyco_trans_4-like_N"/>
</dbReference>
<dbReference type="InterPro" id="IPR001296">
    <property type="entry name" value="Glyco_trans_1"/>
</dbReference>
<dbReference type="Pfam" id="PF00534">
    <property type="entry name" value="Glycos_transf_1"/>
    <property type="match status" value="1"/>
</dbReference>
<name>A0A3B1E8B6_9ZZZZ</name>
<feature type="domain" description="Glycosyl transferase family 1" evidence="2">
    <location>
        <begin position="259"/>
        <end position="426"/>
    </location>
</feature>
<dbReference type="Gene3D" id="3.40.50.2000">
    <property type="entry name" value="Glycogen Phosphorylase B"/>
    <property type="match status" value="2"/>
</dbReference>
<evidence type="ECO:0000259" key="3">
    <source>
        <dbReference type="Pfam" id="PF13579"/>
    </source>
</evidence>
<accession>A0A3B1E8B6</accession>
<sequence length="453" mass="49928">MPPKNRATKLMRILHISTRLILGGSQENTVLSCEGQARLGHEVHLAFGPIFGPEGSSLARVEAFNHRCKSDIELATTGDPCTPIGIHTIPNLCRELSPGKDIRAYRELKHLIATLKPDIVHTHSSKAGVLGRAAAWSVLSQSTRTSRAPRASEGESVSSAPPPRSREGLHPAVIHTIHGPPFMPIEGNAARRTKIRTKNHIYTLAERYAARRCHTIIAVADAMTEQFLERRIGTPAQYITIRSGMETEPFLTARPGEHRSEIRHELGLAETDFVIGTVARLAEHKGHDDILDALGDDLRAHPDWKLLWVGDGWWGDRLRARAAGMGLADQLITTGLVPNDRVPAMMRAMDILVHPSYREGLPRTVPQALLAGVTPIAYDTDGTREICRTSETGILVPLADRAALREAVIGMYEKPDERRHLAATGRAECVREFAAERMVHLLEEVYTNAIKHA</sequence>
<dbReference type="Pfam" id="PF13579">
    <property type="entry name" value="Glyco_trans_4_4"/>
    <property type="match status" value="1"/>
</dbReference>
<organism evidence="4">
    <name type="scientific">hydrothermal vent metagenome</name>
    <dbReference type="NCBI Taxonomy" id="652676"/>
    <lineage>
        <taxon>unclassified sequences</taxon>
        <taxon>metagenomes</taxon>
        <taxon>ecological metagenomes</taxon>
    </lineage>
</organism>
<evidence type="ECO:0000256" key="1">
    <source>
        <dbReference type="SAM" id="MobiDB-lite"/>
    </source>
</evidence>
<dbReference type="EMBL" id="UOGK01000483">
    <property type="protein sequence ID" value="VAX41047.1"/>
    <property type="molecule type" value="Genomic_DNA"/>
</dbReference>
<reference evidence="4" key="1">
    <citation type="submission" date="2018-06" db="EMBL/GenBank/DDBJ databases">
        <authorList>
            <person name="Zhirakovskaya E."/>
        </authorList>
    </citation>
    <scope>NUCLEOTIDE SEQUENCE</scope>
</reference>